<evidence type="ECO:0000313" key="2">
    <source>
        <dbReference type="EMBL" id="KAK9129626.1"/>
    </source>
</evidence>
<comment type="caution">
    <text evidence="2">The sequence shown here is derived from an EMBL/GenBank/DDBJ whole genome shotgun (WGS) entry which is preliminary data.</text>
</comment>
<evidence type="ECO:0000256" key="1">
    <source>
        <dbReference type="SAM" id="MobiDB-lite"/>
    </source>
</evidence>
<protein>
    <submittedName>
        <fullName evidence="2">Uncharacterized protein</fullName>
    </submittedName>
</protein>
<gene>
    <name evidence="2" type="ORF">Sjap_010113</name>
</gene>
<dbReference type="EMBL" id="JBBNAE010000004">
    <property type="protein sequence ID" value="KAK9129626.1"/>
    <property type="molecule type" value="Genomic_DNA"/>
</dbReference>
<proteinExistence type="predicted"/>
<feature type="compositionally biased region" description="Polar residues" evidence="1">
    <location>
        <begin position="291"/>
        <end position="304"/>
    </location>
</feature>
<accession>A0AAP0P6U3</accession>
<feature type="compositionally biased region" description="Acidic residues" evidence="1">
    <location>
        <begin position="213"/>
        <end position="258"/>
    </location>
</feature>
<evidence type="ECO:0000313" key="3">
    <source>
        <dbReference type="Proteomes" id="UP001417504"/>
    </source>
</evidence>
<organism evidence="2 3">
    <name type="scientific">Stephania japonica</name>
    <dbReference type="NCBI Taxonomy" id="461633"/>
    <lineage>
        <taxon>Eukaryota</taxon>
        <taxon>Viridiplantae</taxon>
        <taxon>Streptophyta</taxon>
        <taxon>Embryophyta</taxon>
        <taxon>Tracheophyta</taxon>
        <taxon>Spermatophyta</taxon>
        <taxon>Magnoliopsida</taxon>
        <taxon>Ranunculales</taxon>
        <taxon>Menispermaceae</taxon>
        <taxon>Menispermoideae</taxon>
        <taxon>Cissampelideae</taxon>
        <taxon>Stephania</taxon>
    </lineage>
</organism>
<name>A0AAP0P6U3_9MAGN</name>
<feature type="region of interest" description="Disordered" evidence="1">
    <location>
        <begin position="89"/>
        <end position="116"/>
    </location>
</feature>
<sequence>MSISRSPLLVLPTVDSGVDLFRLSQLCHPSVLSSTLSTLLSVSRSADYALIVIPPTQLRYSFHRLCFVIRSADYVVLLVVPPTQLYYNEEEKRTGPGQGDPRPESTGSTRFDRVRPGLTQNSGLAVYYTGVYGLGYMISCNDMYGMRVLHQIAGDSALASKSFHENSSSCLLWWLLVRTSKRKGVVAVRALEGKRGGSGMARSKKPVTREEIEEKDESQEQEANGEDEGDEGENEDQEEVDEEGEDQAEEGEQEVSEEVEVRSHEKSRRSSRKVVQEAEYDLSRPCLGGPSDQTILSSFNNHVK</sequence>
<feature type="region of interest" description="Disordered" evidence="1">
    <location>
        <begin position="194"/>
        <end position="304"/>
    </location>
</feature>
<reference evidence="2 3" key="1">
    <citation type="submission" date="2024-01" db="EMBL/GenBank/DDBJ databases">
        <title>Genome assemblies of Stephania.</title>
        <authorList>
            <person name="Yang L."/>
        </authorList>
    </citation>
    <scope>NUCLEOTIDE SEQUENCE [LARGE SCALE GENOMIC DNA]</scope>
    <source>
        <strain evidence="2">QJT</strain>
        <tissue evidence="2">Leaf</tissue>
    </source>
</reference>
<keyword evidence="3" id="KW-1185">Reference proteome</keyword>
<dbReference type="Proteomes" id="UP001417504">
    <property type="component" value="Unassembled WGS sequence"/>
</dbReference>
<dbReference type="AlphaFoldDB" id="A0AAP0P6U3"/>